<proteinExistence type="predicted"/>
<feature type="transmembrane region" description="Helical" evidence="1">
    <location>
        <begin position="28"/>
        <end position="45"/>
    </location>
</feature>
<organism evidence="2 3">
    <name type="scientific">Sphingobium quisquiliarum P25</name>
    <dbReference type="NCBI Taxonomy" id="1329909"/>
    <lineage>
        <taxon>Bacteria</taxon>
        <taxon>Pseudomonadati</taxon>
        <taxon>Pseudomonadota</taxon>
        <taxon>Alphaproteobacteria</taxon>
        <taxon>Sphingomonadales</taxon>
        <taxon>Sphingomonadaceae</taxon>
        <taxon>Sphingobium</taxon>
    </lineage>
</organism>
<dbReference type="GO" id="GO:0005886">
    <property type="term" value="C:plasma membrane"/>
    <property type="evidence" value="ECO:0007669"/>
    <property type="project" value="TreeGrafter"/>
</dbReference>
<keyword evidence="1" id="KW-0472">Membrane</keyword>
<dbReference type="InterPro" id="IPR052712">
    <property type="entry name" value="Acid_resist_chaperone_HdeD"/>
</dbReference>
<accession>T0H086</accession>
<reference evidence="2 3" key="1">
    <citation type="journal article" date="2013" name="Genome Announc.">
        <title>Draft Genome Sequence of Sphingobium quisquiliarum Strain P25T, a Novel Hexachlorocyclohexane (HCH)-Degrading Bacterium Isolated from an HCH Dumpsite.</title>
        <authorList>
            <person name="Kumar Singh A."/>
            <person name="Sangwan N."/>
            <person name="Sharma A."/>
            <person name="Gupta V."/>
            <person name="Khurana J.P."/>
            <person name="Lal R."/>
        </authorList>
    </citation>
    <scope>NUCLEOTIDE SEQUENCE [LARGE SCALE GENOMIC DNA]</scope>
    <source>
        <strain evidence="2 3">P25</strain>
    </source>
</reference>
<evidence type="ECO:0000313" key="2">
    <source>
        <dbReference type="EMBL" id="EQB06397.1"/>
    </source>
</evidence>
<name>T0H086_9SPHN</name>
<feature type="transmembrane region" description="Helical" evidence="1">
    <location>
        <begin position="145"/>
        <end position="167"/>
    </location>
</feature>
<dbReference type="PATRIC" id="fig|1329909.3.peg.2150"/>
<dbReference type="PANTHER" id="PTHR34989">
    <property type="entry name" value="PROTEIN HDED"/>
    <property type="match status" value="1"/>
</dbReference>
<feature type="transmembrane region" description="Helical" evidence="1">
    <location>
        <begin position="111"/>
        <end position="133"/>
    </location>
</feature>
<sequence>MEMIFMNAPVKDHAASEPCLPQRNWSWLLLRGVLALALGIAALLMPVSALFAFTMIFAAYAGADGLLSLAAGLRGAVRKIDRWPVLILRGVLGVAAAVLFVLMPLTATVSYALATLVILSAWAIITGLFEIAAAYRLRKSIEGEWLMALSGLLSVVLGMMIIALLYLEPVPTILSVAWLIAGWALIAGFVLIGLALRLRRKDRERADDAGPADVPAQAAV</sequence>
<dbReference type="InterPro" id="IPR005325">
    <property type="entry name" value="DUF308_memb"/>
</dbReference>
<dbReference type="AlphaFoldDB" id="T0H086"/>
<feature type="transmembrane region" description="Helical" evidence="1">
    <location>
        <begin position="51"/>
        <end position="73"/>
    </location>
</feature>
<evidence type="ECO:0008006" key="4">
    <source>
        <dbReference type="Google" id="ProtNLM"/>
    </source>
</evidence>
<comment type="caution">
    <text evidence="2">The sequence shown here is derived from an EMBL/GenBank/DDBJ whole genome shotgun (WGS) entry which is preliminary data.</text>
</comment>
<dbReference type="Proteomes" id="UP000015525">
    <property type="component" value="Unassembled WGS sequence"/>
</dbReference>
<keyword evidence="1" id="KW-1133">Transmembrane helix</keyword>
<evidence type="ECO:0000313" key="3">
    <source>
        <dbReference type="Proteomes" id="UP000015525"/>
    </source>
</evidence>
<dbReference type="EMBL" id="ATHO01000098">
    <property type="protein sequence ID" value="EQB06397.1"/>
    <property type="molecule type" value="Genomic_DNA"/>
</dbReference>
<dbReference type="Pfam" id="PF03729">
    <property type="entry name" value="DUF308"/>
    <property type="match status" value="2"/>
</dbReference>
<evidence type="ECO:0000256" key="1">
    <source>
        <dbReference type="SAM" id="Phobius"/>
    </source>
</evidence>
<keyword evidence="3" id="KW-1185">Reference proteome</keyword>
<feature type="transmembrane region" description="Helical" evidence="1">
    <location>
        <begin position="85"/>
        <end position="105"/>
    </location>
</feature>
<dbReference type="PANTHER" id="PTHR34989:SF1">
    <property type="entry name" value="PROTEIN HDED"/>
    <property type="match status" value="1"/>
</dbReference>
<keyword evidence="1" id="KW-0812">Transmembrane</keyword>
<gene>
    <name evidence="2" type="ORF">L288_11130</name>
</gene>
<feature type="transmembrane region" description="Helical" evidence="1">
    <location>
        <begin position="173"/>
        <end position="196"/>
    </location>
</feature>
<protein>
    <recommendedName>
        <fullName evidence="4">HdeD family acid-resistance protein</fullName>
    </recommendedName>
</protein>